<accession>A0ABT4XVB2</accession>
<dbReference type="EMBL" id="JAQIOY010000006">
    <property type="protein sequence ID" value="MDA7425897.1"/>
    <property type="molecule type" value="Genomic_DNA"/>
</dbReference>
<keyword evidence="3" id="KW-1185">Reference proteome</keyword>
<comment type="caution">
    <text evidence="2">The sequence shown here is derived from an EMBL/GenBank/DDBJ whole genome shotgun (WGS) entry which is preliminary data.</text>
</comment>
<feature type="signal peptide" evidence="1">
    <location>
        <begin position="1"/>
        <end position="29"/>
    </location>
</feature>
<dbReference type="RefSeq" id="WP_271433255.1">
    <property type="nucleotide sequence ID" value="NZ_JAQIOY010000006.1"/>
</dbReference>
<evidence type="ECO:0008006" key="4">
    <source>
        <dbReference type="Google" id="ProtNLM"/>
    </source>
</evidence>
<dbReference type="Proteomes" id="UP001210720">
    <property type="component" value="Unassembled WGS sequence"/>
</dbReference>
<protein>
    <recommendedName>
        <fullName evidence="4">AAA+ family ATPase</fullName>
    </recommendedName>
</protein>
<reference evidence="2 3" key="1">
    <citation type="submission" date="2023-01" db="EMBL/GenBank/DDBJ databases">
        <title>Thalassococcus onchidii sp. nov., isolated from a marine invertebrate from the South China Sea.</title>
        <authorList>
            <person name="Xu S."/>
            <person name="Liu Z."/>
            <person name="Xu Y."/>
        </authorList>
    </citation>
    <scope>NUCLEOTIDE SEQUENCE [LARGE SCALE GENOMIC DNA]</scope>
    <source>
        <strain evidence="2 3">KCTC 32084</strain>
    </source>
</reference>
<proteinExistence type="predicted"/>
<gene>
    <name evidence="2" type="ORF">PFY00_14280</name>
</gene>
<organism evidence="2 3">
    <name type="scientific">Thalassococcus lentus</name>
    <dbReference type="NCBI Taxonomy" id="1210524"/>
    <lineage>
        <taxon>Bacteria</taxon>
        <taxon>Pseudomonadati</taxon>
        <taxon>Pseudomonadota</taxon>
        <taxon>Alphaproteobacteria</taxon>
        <taxon>Rhodobacterales</taxon>
        <taxon>Roseobacteraceae</taxon>
        <taxon>Thalassococcus</taxon>
    </lineage>
</organism>
<keyword evidence="1" id="KW-0732">Signal</keyword>
<evidence type="ECO:0000313" key="2">
    <source>
        <dbReference type="EMBL" id="MDA7425897.1"/>
    </source>
</evidence>
<sequence length="129" mass="14434">MKHLANPVMVPIVALALSAAVFVSSPALAQDDQPKEEGLSLMEEGARLFFRGLMTEMEPALEELEDMAREIEPAFREFADQMGPALRDLMDKVEDWSVYHPPEILPNGDIILRKKTPDELADEGKEIDL</sequence>
<name>A0ABT4XVB2_9RHOB</name>
<feature type="chain" id="PRO_5045485863" description="AAA+ family ATPase" evidence="1">
    <location>
        <begin position="30"/>
        <end position="129"/>
    </location>
</feature>
<evidence type="ECO:0000256" key="1">
    <source>
        <dbReference type="SAM" id="SignalP"/>
    </source>
</evidence>
<evidence type="ECO:0000313" key="3">
    <source>
        <dbReference type="Proteomes" id="UP001210720"/>
    </source>
</evidence>